<evidence type="ECO:0000256" key="1">
    <source>
        <dbReference type="ARBA" id="ARBA00022741"/>
    </source>
</evidence>
<dbReference type="EMBL" id="GBRH01186379">
    <property type="protein sequence ID" value="JAE11517.1"/>
    <property type="molecule type" value="Transcribed_RNA"/>
</dbReference>
<evidence type="ECO:0000256" key="2">
    <source>
        <dbReference type="ARBA" id="ARBA00022840"/>
    </source>
</evidence>
<reference evidence="4" key="2">
    <citation type="journal article" date="2015" name="Data Brief">
        <title>Shoot transcriptome of the giant reed, Arundo donax.</title>
        <authorList>
            <person name="Barrero R.A."/>
            <person name="Guerrero F.D."/>
            <person name="Moolhuijzen P."/>
            <person name="Goolsby J.A."/>
            <person name="Tidwell J."/>
            <person name="Bellgard S.E."/>
            <person name="Bellgard M.I."/>
        </authorList>
    </citation>
    <scope>NUCLEOTIDE SEQUENCE</scope>
    <source>
        <tissue evidence="4">Shoot tissue taken approximately 20 cm above the soil surface</tissue>
    </source>
</reference>
<dbReference type="PANTHER" id="PTHR43158">
    <property type="entry name" value="SKFA PEPTIDE EXPORT ATP-BINDING PROTEIN SKFE"/>
    <property type="match status" value="1"/>
</dbReference>
<evidence type="ECO:0000313" key="4">
    <source>
        <dbReference type="EMBL" id="JAE11517.1"/>
    </source>
</evidence>
<dbReference type="AlphaFoldDB" id="A0A0A9FGR4"/>
<dbReference type="GO" id="GO:0005524">
    <property type="term" value="F:ATP binding"/>
    <property type="evidence" value="ECO:0007669"/>
    <property type="project" value="UniProtKB-KW"/>
</dbReference>
<evidence type="ECO:0008006" key="5">
    <source>
        <dbReference type="Google" id="ProtNLM"/>
    </source>
</evidence>
<evidence type="ECO:0000256" key="3">
    <source>
        <dbReference type="SAM" id="MobiDB-lite"/>
    </source>
</evidence>
<name>A0A0A9FGR4_ARUDO</name>
<feature type="compositionally biased region" description="Basic and acidic residues" evidence="3">
    <location>
        <begin position="76"/>
        <end position="88"/>
    </location>
</feature>
<feature type="region of interest" description="Disordered" evidence="3">
    <location>
        <begin position="76"/>
        <end position="109"/>
    </location>
</feature>
<proteinExistence type="predicted"/>
<accession>A0A0A9FGR4</accession>
<organism evidence="4">
    <name type="scientific">Arundo donax</name>
    <name type="common">Giant reed</name>
    <name type="synonym">Donax arundinaceus</name>
    <dbReference type="NCBI Taxonomy" id="35708"/>
    <lineage>
        <taxon>Eukaryota</taxon>
        <taxon>Viridiplantae</taxon>
        <taxon>Streptophyta</taxon>
        <taxon>Embryophyta</taxon>
        <taxon>Tracheophyta</taxon>
        <taxon>Spermatophyta</taxon>
        <taxon>Magnoliopsida</taxon>
        <taxon>Liliopsida</taxon>
        <taxon>Poales</taxon>
        <taxon>Poaceae</taxon>
        <taxon>PACMAD clade</taxon>
        <taxon>Arundinoideae</taxon>
        <taxon>Arundineae</taxon>
        <taxon>Arundo</taxon>
    </lineage>
</organism>
<protein>
    <recommendedName>
        <fullName evidence="5">ABC transporter family protein</fullName>
    </recommendedName>
</protein>
<keyword evidence="1" id="KW-0547">Nucleotide-binding</keyword>
<dbReference type="PANTHER" id="PTHR43158:SF2">
    <property type="entry name" value="SKFA PEPTIDE EXPORT ATP-BINDING PROTEIN SKFE"/>
    <property type="match status" value="1"/>
</dbReference>
<keyword evidence="2" id="KW-0067">ATP-binding</keyword>
<reference evidence="4" key="1">
    <citation type="submission" date="2014-09" db="EMBL/GenBank/DDBJ databases">
        <authorList>
            <person name="Magalhaes I.L.F."/>
            <person name="Oliveira U."/>
            <person name="Santos F.R."/>
            <person name="Vidigal T.H.D.A."/>
            <person name="Brescovit A.D."/>
            <person name="Santos A.J."/>
        </authorList>
    </citation>
    <scope>NUCLEOTIDE SEQUENCE</scope>
    <source>
        <tissue evidence="4">Shoot tissue taken approximately 20 cm above the soil surface</tissue>
    </source>
</reference>
<sequence length="109" mass="12836">MDLLDFFKEECEQREATIVYATHIFDGLETWATDVAYIQEGELRKSAKYSDIEELKNAKNLLSVVESWLRSETKLPKKEQPLRSETQPRRSSPFDASPFRSSRHMAYYR</sequence>